<dbReference type="Gramene" id="rna-gnl|WGS:JABURB|Cocit.L1494.1">
    <property type="protein sequence ID" value="cds-KAF7845634.1"/>
    <property type="gene ID" value="gene-BT93_L1494"/>
</dbReference>
<organism evidence="2 3">
    <name type="scientific">Corymbia citriodora subsp. variegata</name>
    <dbReference type="NCBI Taxonomy" id="360336"/>
    <lineage>
        <taxon>Eukaryota</taxon>
        <taxon>Viridiplantae</taxon>
        <taxon>Streptophyta</taxon>
        <taxon>Embryophyta</taxon>
        <taxon>Tracheophyta</taxon>
        <taxon>Spermatophyta</taxon>
        <taxon>Magnoliopsida</taxon>
        <taxon>eudicotyledons</taxon>
        <taxon>Gunneridae</taxon>
        <taxon>Pentapetalae</taxon>
        <taxon>rosids</taxon>
        <taxon>malvids</taxon>
        <taxon>Myrtales</taxon>
        <taxon>Myrtaceae</taxon>
        <taxon>Myrtoideae</taxon>
        <taxon>Eucalypteae</taxon>
        <taxon>Corymbia</taxon>
    </lineage>
</organism>
<dbReference type="AlphaFoldDB" id="A0A8T0CF81"/>
<evidence type="ECO:0000313" key="2">
    <source>
        <dbReference type="EMBL" id="KAF7845634.1"/>
    </source>
</evidence>
<evidence type="ECO:0000256" key="1">
    <source>
        <dbReference type="SAM" id="MobiDB-lite"/>
    </source>
</evidence>
<accession>A0A8T0CF81</accession>
<comment type="caution">
    <text evidence="2">The sequence shown here is derived from an EMBL/GenBank/DDBJ whole genome shotgun (WGS) entry which is preliminary data.</text>
</comment>
<keyword evidence="3" id="KW-1185">Reference proteome</keyword>
<dbReference type="EMBL" id="MU104272">
    <property type="protein sequence ID" value="KAF7845634.1"/>
    <property type="molecule type" value="Genomic_DNA"/>
</dbReference>
<name>A0A8T0CF81_CORYI</name>
<protein>
    <submittedName>
        <fullName evidence="2">Uncharacterized protein</fullName>
    </submittedName>
</protein>
<gene>
    <name evidence="2" type="ORF">BT93_L1494</name>
</gene>
<sequence length="130" mass="15292">MQTTPHHNRNKPSRHHITLPRLPHHQPTLHHKTERTMVRMMVTTSSSSSQRMCTEVTGLARRHTHQRMLRRLCRRLVSKEANFRASRIGQRNMGIMEFSGDTRLVLLQICNQVVWLFGLYHSIKARKHVA</sequence>
<proteinExistence type="predicted"/>
<feature type="region of interest" description="Disordered" evidence="1">
    <location>
        <begin position="1"/>
        <end position="26"/>
    </location>
</feature>
<dbReference type="Proteomes" id="UP000806378">
    <property type="component" value="Unassembled WGS sequence"/>
</dbReference>
<reference evidence="2" key="1">
    <citation type="submission" date="2020-05" db="EMBL/GenBank/DDBJ databases">
        <title>WGS assembly of Corymbia citriodora subspecies variegata.</title>
        <authorList>
            <person name="Barry K."/>
            <person name="Hundley H."/>
            <person name="Shu S."/>
            <person name="Jenkins J."/>
            <person name="Grimwood J."/>
            <person name="Baten A."/>
        </authorList>
    </citation>
    <scope>NUCLEOTIDE SEQUENCE</scope>
    <source>
        <strain evidence="2">CV2-018</strain>
    </source>
</reference>
<evidence type="ECO:0000313" key="3">
    <source>
        <dbReference type="Proteomes" id="UP000806378"/>
    </source>
</evidence>